<proteinExistence type="predicted"/>
<dbReference type="Gene3D" id="3.10.450.50">
    <property type="match status" value="1"/>
</dbReference>
<reference evidence="2" key="1">
    <citation type="submission" date="2020-05" db="EMBL/GenBank/DDBJ databases">
        <authorList>
            <person name="Chiriac C."/>
            <person name="Salcher M."/>
            <person name="Ghai R."/>
            <person name="Kavagutti S V."/>
        </authorList>
    </citation>
    <scope>NUCLEOTIDE SEQUENCE</scope>
</reference>
<feature type="domain" description="SnoaL-like" evidence="1">
    <location>
        <begin position="30"/>
        <end position="105"/>
    </location>
</feature>
<dbReference type="AlphaFoldDB" id="A0A6J7D3C6"/>
<dbReference type="InterPro" id="IPR032710">
    <property type="entry name" value="NTF2-like_dom_sf"/>
</dbReference>
<evidence type="ECO:0000259" key="1">
    <source>
        <dbReference type="Pfam" id="PF12680"/>
    </source>
</evidence>
<dbReference type="EMBL" id="CAFBLP010000006">
    <property type="protein sequence ID" value="CAB4862919.1"/>
    <property type="molecule type" value="Genomic_DNA"/>
</dbReference>
<accession>A0A6J7D3C6</accession>
<gene>
    <name evidence="2" type="ORF">UFOPK3376_00368</name>
</gene>
<dbReference type="InterPro" id="IPR037401">
    <property type="entry name" value="SnoaL-like"/>
</dbReference>
<dbReference type="SUPFAM" id="SSF54427">
    <property type="entry name" value="NTF2-like"/>
    <property type="match status" value="1"/>
</dbReference>
<organism evidence="2">
    <name type="scientific">freshwater metagenome</name>
    <dbReference type="NCBI Taxonomy" id="449393"/>
    <lineage>
        <taxon>unclassified sequences</taxon>
        <taxon>metagenomes</taxon>
        <taxon>ecological metagenomes</taxon>
    </lineage>
</organism>
<dbReference type="Pfam" id="PF12680">
    <property type="entry name" value="SnoaL_2"/>
    <property type="match status" value="1"/>
</dbReference>
<evidence type="ECO:0000313" key="2">
    <source>
        <dbReference type="EMBL" id="CAB4862919.1"/>
    </source>
</evidence>
<sequence length="259" mass="28037">MGTHEISTTDFSIEEMSAAWEQFQRLGARGRDWAGWSALFTDDATYIEHCLGRFHGAAGIHEWILGAMEPVAPMTFSVDWAILQPPYLAFNIWNHMPDPAGGGARYSFSNLSLLIYAGNGKWSWEEDFYAPDSAGKTVMAWYVAGGKPTMAADPSITHVTMAAEPTDDDRAGVAEMVRAWRAGTPTYTADATVWDQATGQVPSAEAAAFTTPADVVVMDGKRAFLRCADTGVALTHGGSGRIAFEERAHNPAETTHETA</sequence>
<protein>
    <submittedName>
        <fullName evidence="2">Unannotated protein</fullName>
    </submittedName>
</protein>
<name>A0A6J7D3C6_9ZZZZ</name>